<dbReference type="InterPro" id="IPR036444">
    <property type="entry name" value="PLipase_A2_dom_sf"/>
</dbReference>
<dbReference type="EMBL" id="FNFH01000006">
    <property type="protein sequence ID" value="SDK63437.1"/>
    <property type="molecule type" value="Genomic_DNA"/>
</dbReference>
<keyword evidence="1" id="KW-0732">Signal</keyword>
<evidence type="ECO:0000256" key="1">
    <source>
        <dbReference type="SAM" id="SignalP"/>
    </source>
</evidence>
<dbReference type="Proteomes" id="UP000199305">
    <property type="component" value="Unassembled WGS sequence"/>
</dbReference>
<reference evidence="3" key="1">
    <citation type="submission" date="2016-10" db="EMBL/GenBank/DDBJ databases">
        <authorList>
            <person name="Varghese N."/>
            <person name="Submissions S."/>
        </authorList>
    </citation>
    <scope>NUCLEOTIDE SEQUENCE [LARGE SCALE GENOMIC DNA]</scope>
    <source>
        <strain evidence="3">CGMCC 1.10658</strain>
    </source>
</reference>
<name>A0A1G9DHR6_9GAMM</name>
<dbReference type="GO" id="GO:0006644">
    <property type="term" value="P:phospholipid metabolic process"/>
    <property type="evidence" value="ECO:0007669"/>
    <property type="project" value="InterPro"/>
</dbReference>
<dbReference type="AlphaFoldDB" id="A0A1G9DHR6"/>
<evidence type="ECO:0000313" key="2">
    <source>
        <dbReference type="EMBL" id="SDK63437.1"/>
    </source>
</evidence>
<dbReference type="OrthoDB" id="7855474at2"/>
<dbReference type="SUPFAM" id="SSF48619">
    <property type="entry name" value="Phospholipase A2, PLA2"/>
    <property type="match status" value="1"/>
</dbReference>
<keyword evidence="3" id="KW-1185">Reference proteome</keyword>
<organism evidence="2 3">
    <name type="scientific">Microbulbifer yueqingensis</name>
    <dbReference type="NCBI Taxonomy" id="658219"/>
    <lineage>
        <taxon>Bacteria</taxon>
        <taxon>Pseudomonadati</taxon>
        <taxon>Pseudomonadota</taxon>
        <taxon>Gammaproteobacteria</taxon>
        <taxon>Cellvibrionales</taxon>
        <taxon>Microbulbiferaceae</taxon>
        <taxon>Microbulbifer</taxon>
    </lineage>
</organism>
<protein>
    <submittedName>
        <fullName evidence="2">Uncharacterized protein</fullName>
    </submittedName>
</protein>
<sequence>MPAALTDTKSGSGLLAYALLLAVAPATAKPASIDPFTSDGCSLFPDGTVEKPELWLECCRTHDLAYWHGGTYAERLQADRALEACVTDAGEPDIALMMLAGVRVGGSAFLPTSFRWGYGWPYLRGYQPLTDSERRLVEAALAKQARGKGEDQ</sequence>
<proteinExistence type="predicted"/>
<accession>A0A1G9DHR6</accession>
<dbReference type="STRING" id="658219.SAMN05216212_2813"/>
<evidence type="ECO:0000313" key="3">
    <source>
        <dbReference type="Proteomes" id="UP000199305"/>
    </source>
</evidence>
<dbReference type="GO" id="GO:0050482">
    <property type="term" value="P:arachidonate secretion"/>
    <property type="evidence" value="ECO:0007669"/>
    <property type="project" value="InterPro"/>
</dbReference>
<feature type="signal peptide" evidence="1">
    <location>
        <begin position="1"/>
        <end position="28"/>
    </location>
</feature>
<dbReference type="RefSeq" id="WP_091515578.1">
    <property type="nucleotide sequence ID" value="NZ_FNFH01000006.1"/>
</dbReference>
<dbReference type="GO" id="GO:0004623">
    <property type="term" value="F:phospholipase A2 activity"/>
    <property type="evidence" value="ECO:0007669"/>
    <property type="project" value="InterPro"/>
</dbReference>
<feature type="chain" id="PRO_5011501196" evidence="1">
    <location>
        <begin position="29"/>
        <end position="152"/>
    </location>
</feature>
<gene>
    <name evidence="2" type="ORF">SAMN05216212_2813</name>
</gene>